<evidence type="ECO:0000256" key="1">
    <source>
        <dbReference type="SAM" id="SignalP"/>
    </source>
</evidence>
<dbReference type="PANTHER" id="PTHR38593">
    <property type="entry name" value="BLR2558 PROTEIN"/>
    <property type="match status" value="1"/>
</dbReference>
<dbReference type="eggNOG" id="COG3652">
    <property type="taxonomic scope" value="Bacteria"/>
</dbReference>
<feature type="domain" description="DUF4142" evidence="2">
    <location>
        <begin position="38"/>
        <end position="170"/>
    </location>
</feature>
<dbReference type="Gene3D" id="1.20.1260.10">
    <property type="match status" value="1"/>
</dbReference>
<evidence type="ECO:0000313" key="4">
    <source>
        <dbReference type="Proteomes" id="UP000015527"/>
    </source>
</evidence>
<dbReference type="AlphaFoldDB" id="T0HLX9"/>
<dbReference type="InterPro" id="IPR012347">
    <property type="entry name" value="Ferritin-like"/>
</dbReference>
<organism evidence="3 4">
    <name type="scientific">Novosphingobium lindaniclasticum LE124</name>
    <dbReference type="NCBI Taxonomy" id="1096930"/>
    <lineage>
        <taxon>Bacteria</taxon>
        <taxon>Pseudomonadati</taxon>
        <taxon>Pseudomonadota</taxon>
        <taxon>Alphaproteobacteria</taxon>
        <taxon>Sphingomonadales</taxon>
        <taxon>Sphingomonadaceae</taxon>
        <taxon>Novosphingobium</taxon>
    </lineage>
</organism>
<dbReference type="Pfam" id="PF13628">
    <property type="entry name" value="DUF4142"/>
    <property type="match status" value="1"/>
</dbReference>
<dbReference type="RefSeq" id="WP_021234748.1">
    <property type="nucleotide sequence ID" value="NZ_ATHL01000090.1"/>
</dbReference>
<evidence type="ECO:0000259" key="2">
    <source>
        <dbReference type="Pfam" id="PF13628"/>
    </source>
</evidence>
<keyword evidence="1" id="KW-0732">Signal</keyword>
<protein>
    <recommendedName>
        <fullName evidence="2">DUF4142 domain-containing protein</fullName>
    </recommendedName>
</protein>
<feature type="chain" id="PRO_5004563779" description="DUF4142 domain-containing protein" evidence="1">
    <location>
        <begin position="21"/>
        <end position="180"/>
    </location>
</feature>
<dbReference type="OrthoDB" id="8005547at2"/>
<feature type="signal peptide" evidence="1">
    <location>
        <begin position="1"/>
        <end position="20"/>
    </location>
</feature>
<dbReference type="PATRIC" id="fig|1096930.3.peg.2911"/>
<reference evidence="3 4" key="1">
    <citation type="journal article" date="2013" name="Genome Announc.">
        <title>Genome Sequence of Novosphingobium lindaniclasticum LE124T, Isolated from a Hexachlorocyclohexane Dumpsite.</title>
        <authorList>
            <person name="Saxena A."/>
            <person name="Nayyar N."/>
            <person name="Sangwan N."/>
            <person name="Kumari R."/>
            <person name="Khurana J.P."/>
            <person name="Lal R."/>
        </authorList>
    </citation>
    <scope>NUCLEOTIDE SEQUENCE [LARGE SCALE GENOMIC DNA]</scope>
    <source>
        <strain evidence="3 4">LE124</strain>
    </source>
</reference>
<evidence type="ECO:0000313" key="3">
    <source>
        <dbReference type="EMBL" id="EQB13193.1"/>
    </source>
</evidence>
<dbReference type="PANTHER" id="PTHR38593:SF1">
    <property type="entry name" value="BLR2558 PROTEIN"/>
    <property type="match status" value="1"/>
</dbReference>
<dbReference type="InterPro" id="IPR025419">
    <property type="entry name" value="DUF4142"/>
</dbReference>
<dbReference type="Proteomes" id="UP000015527">
    <property type="component" value="Unassembled WGS sequence"/>
</dbReference>
<proteinExistence type="predicted"/>
<name>T0HLX9_9SPHN</name>
<keyword evidence="4" id="KW-1185">Reference proteome</keyword>
<dbReference type="EMBL" id="ATHL01000090">
    <property type="protein sequence ID" value="EQB13193.1"/>
    <property type="molecule type" value="Genomic_DNA"/>
</dbReference>
<sequence>MIKLTGLALVLALTAAPVFAQTPPPPPPAEAKMQAMPYVKAAGMSDLYEINSSQIALEKSRDPAVRKFAQMMIDHHRKTTAATIKAAQAAGLSPMAPALDAGATASINELQTASAADFDRLYIGQQLPAHQAALDLHQSYASGGDKAPLKTSAKAAVPIVKQHLSMLQKMPSGKGADHAM</sequence>
<accession>T0HLX9</accession>
<comment type="caution">
    <text evidence="3">The sequence shown here is derived from an EMBL/GenBank/DDBJ whole genome shotgun (WGS) entry which is preliminary data.</text>
</comment>
<gene>
    <name evidence="3" type="ORF">L284_14620</name>
</gene>